<name>A0ABV9WCK0_9ACTN</name>
<evidence type="ECO:0000313" key="2">
    <source>
        <dbReference type="Proteomes" id="UP001595912"/>
    </source>
</evidence>
<evidence type="ECO:0000313" key="1">
    <source>
        <dbReference type="EMBL" id="MFC5005214.1"/>
    </source>
</evidence>
<gene>
    <name evidence="1" type="ORF">ACFPIJ_46190</name>
</gene>
<dbReference type="Proteomes" id="UP001595912">
    <property type="component" value="Unassembled WGS sequence"/>
</dbReference>
<keyword evidence="2" id="KW-1185">Reference proteome</keyword>
<dbReference type="EMBL" id="JBHSIU010000070">
    <property type="protein sequence ID" value="MFC5005214.1"/>
    <property type="molecule type" value="Genomic_DNA"/>
</dbReference>
<reference evidence="2" key="1">
    <citation type="journal article" date="2019" name="Int. J. Syst. Evol. Microbiol.">
        <title>The Global Catalogue of Microorganisms (GCM) 10K type strain sequencing project: providing services to taxonomists for standard genome sequencing and annotation.</title>
        <authorList>
            <consortium name="The Broad Institute Genomics Platform"/>
            <consortium name="The Broad Institute Genome Sequencing Center for Infectious Disease"/>
            <person name="Wu L."/>
            <person name="Ma J."/>
        </authorList>
    </citation>
    <scope>NUCLEOTIDE SEQUENCE [LARGE SCALE GENOMIC DNA]</scope>
    <source>
        <strain evidence="2">CGMCC 4.7152</strain>
    </source>
</reference>
<comment type="caution">
    <text evidence="1">The sequence shown here is derived from an EMBL/GenBank/DDBJ whole genome shotgun (WGS) entry which is preliminary data.</text>
</comment>
<proteinExistence type="predicted"/>
<accession>A0ABV9WCK0</accession>
<sequence>MSMETLDTFSCTFLPATALAKLSPATIRRHVQVLRGCAGDRDTVAVVARCTSRATRRSVLMLTRNRLVITTESAVLRRVSLHLNADLHQLADVTWTPEPGRTGIQLGVTAIDGVRENLWVRLPDKTEMWRLDEALKQAFRTPWGQIAAAWTPTVPRLTRAVLRFA</sequence>
<dbReference type="RefSeq" id="WP_380125850.1">
    <property type="nucleotide sequence ID" value="NZ_JBHSIU010000070.1"/>
</dbReference>
<organism evidence="1 2">
    <name type="scientific">Dactylosporangium cerinum</name>
    <dbReference type="NCBI Taxonomy" id="1434730"/>
    <lineage>
        <taxon>Bacteria</taxon>
        <taxon>Bacillati</taxon>
        <taxon>Actinomycetota</taxon>
        <taxon>Actinomycetes</taxon>
        <taxon>Micromonosporales</taxon>
        <taxon>Micromonosporaceae</taxon>
        <taxon>Dactylosporangium</taxon>
    </lineage>
</organism>
<protein>
    <submittedName>
        <fullName evidence="1">Uncharacterized protein</fullName>
    </submittedName>
</protein>